<protein>
    <submittedName>
        <fullName evidence="2">Uncharacterized protein</fullName>
    </submittedName>
</protein>
<evidence type="ECO:0000256" key="1">
    <source>
        <dbReference type="PROSITE-ProRule" id="PRU00023"/>
    </source>
</evidence>
<reference evidence="2 3" key="1">
    <citation type="submission" date="2015-09" db="EMBL/GenBank/DDBJ databases">
        <title>Draft genome of a European isolate of the apple canker pathogen Neonectria ditissima.</title>
        <authorList>
            <person name="Gomez-Cortecero A."/>
            <person name="Harrison R.J."/>
            <person name="Armitage A.D."/>
        </authorList>
    </citation>
    <scope>NUCLEOTIDE SEQUENCE [LARGE SCALE GENOMIC DNA]</scope>
    <source>
        <strain evidence="2 3">R09/05</strain>
    </source>
</reference>
<name>A0A0P7BC81_9HYPO</name>
<dbReference type="InterPro" id="IPR002110">
    <property type="entry name" value="Ankyrin_rpt"/>
</dbReference>
<gene>
    <name evidence="2" type="ORF">AK830_g8078</name>
</gene>
<comment type="caution">
    <text evidence="2">The sequence shown here is derived from an EMBL/GenBank/DDBJ whole genome shotgun (WGS) entry which is preliminary data.</text>
</comment>
<proteinExistence type="predicted"/>
<keyword evidence="3" id="KW-1185">Reference proteome</keyword>
<dbReference type="AlphaFoldDB" id="A0A0P7BC81"/>
<dbReference type="EMBL" id="LKCW01000133">
    <property type="protein sequence ID" value="KPM38457.1"/>
    <property type="molecule type" value="Genomic_DNA"/>
</dbReference>
<dbReference type="Proteomes" id="UP000050424">
    <property type="component" value="Unassembled WGS sequence"/>
</dbReference>
<dbReference type="OrthoDB" id="1577640at2759"/>
<accession>A0A0P7BC81</accession>
<organism evidence="2 3">
    <name type="scientific">Neonectria ditissima</name>
    <dbReference type="NCBI Taxonomy" id="78410"/>
    <lineage>
        <taxon>Eukaryota</taxon>
        <taxon>Fungi</taxon>
        <taxon>Dikarya</taxon>
        <taxon>Ascomycota</taxon>
        <taxon>Pezizomycotina</taxon>
        <taxon>Sordariomycetes</taxon>
        <taxon>Hypocreomycetidae</taxon>
        <taxon>Hypocreales</taxon>
        <taxon>Nectriaceae</taxon>
        <taxon>Neonectria</taxon>
    </lineage>
</organism>
<sequence length="991" mass="112368">MDPFTAVTGAAGLVSLGITICDGLLTYCRNYRARSDDLLVLSQHAERLRIFLRLLDDREQGSATKSDLKSYISECLGACDLCLQEFSAFNDKHSQQAPFPSLKSQGKSVVRRLQYPFQRDMFEFFKQQMHEFQFALSTQVLLMNYDLTTDLRREAVSESNKLASAIAAQGLIISDQVSGVLPVMKQNVDLRITQLEESLQNRLIGLEKLIKSSFQSHQRVEPVECAELKPLDSSQAEFGATAIPQNPNEQGQAPKIPAPCFLGDNPALSEGAITSSQGSLLEFECRCLADNTGTHNKSCVYSFREQKRCTLVGKIKIFNYIFRYKIQVQYSPHAFPGDFEIYPNFTVSATRDRSPAFELLDSTAAEQFGHTSMAADTMRREFKSSLIRIRQFFMDRKAWPTDVNRRGWNLVHMACFKYAMQLTDETAIIFVQFLRGLIEMGVPLNNDPAELFLHGAELRHAYASPLSGLVELYYLPLHRRRLLGMPCPSEYGLLSHAVLQESESDVRRILRTSRLAILEKAPGGETPLHLSASWSRGVDLLLELGGDTTRGIVDAKDSHGTIPIAYALQLRQTKSVQLLLDAGSRIDLEDTQNIEVVDRIGPQEAQSDEIIYLLSQHLANRRAELTSFALEWLSEYETFQFDLQGRKLLQEDASEIVEILQNLLIPIPWPFQRVQPGSIYHSQEMSATLAETLFQAGFNHTNVAFHGFTPLMTFSIQGLETRRKLKGTLDLVAWFVDHGADLNCSIPWAACRTWVPPKWETRRYEVIHRIADETGFSLQFSQISIYDELHLAQLCRILGDSTRDPCNCYCAPQGCSPSSLFARSMWLNVASVPIPKNAIRNKQYRRLRSSVEIIQLVVSSGKVLAGVVNEVIRLSTFTRLGMKHTCCTYMEWDRTDDKSVTEAIRDGEYELIEIMDPDDIAEIQEEDRHLALHLDALVEEFNTRFIELGQPFSEFFWGYWWNRMIEVDSEKDELSREDMSAIQEAGVVLED</sequence>
<dbReference type="SUPFAM" id="SSF48403">
    <property type="entry name" value="Ankyrin repeat"/>
    <property type="match status" value="1"/>
</dbReference>
<dbReference type="Gene3D" id="1.25.40.20">
    <property type="entry name" value="Ankyrin repeat-containing domain"/>
    <property type="match status" value="1"/>
</dbReference>
<evidence type="ECO:0000313" key="3">
    <source>
        <dbReference type="Proteomes" id="UP000050424"/>
    </source>
</evidence>
<dbReference type="SMART" id="SM00248">
    <property type="entry name" value="ANK"/>
    <property type="match status" value="4"/>
</dbReference>
<feature type="repeat" description="ANK" evidence="1">
    <location>
        <begin position="559"/>
        <end position="591"/>
    </location>
</feature>
<evidence type="ECO:0000313" key="2">
    <source>
        <dbReference type="EMBL" id="KPM38457.1"/>
    </source>
</evidence>
<keyword evidence="1" id="KW-0040">ANK repeat</keyword>
<dbReference type="PROSITE" id="PS50088">
    <property type="entry name" value="ANK_REPEAT"/>
    <property type="match status" value="1"/>
</dbReference>
<dbReference type="InterPro" id="IPR036770">
    <property type="entry name" value="Ankyrin_rpt-contain_sf"/>
</dbReference>